<evidence type="ECO:0000256" key="5">
    <source>
        <dbReference type="ARBA" id="ARBA00022552"/>
    </source>
</evidence>
<dbReference type="GO" id="GO:0006364">
    <property type="term" value="P:rRNA processing"/>
    <property type="evidence" value="ECO:0007669"/>
    <property type="project" value="UniProtKB-KW"/>
</dbReference>
<dbReference type="GO" id="GO:0000176">
    <property type="term" value="C:nuclear exosome (RNase complex)"/>
    <property type="evidence" value="ECO:0007669"/>
    <property type="project" value="TreeGrafter"/>
</dbReference>
<keyword evidence="5" id="KW-0698">rRNA processing</keyword>
<dbReference type="InterPro" id="IPR001247">
    <property type="entry name" value="ExoRNase_PH_dom1"/>
</dbReference>
<accession>H9B9Q1</accession>
<organism evidence="11">
    <name type="scientific">Eimeria tenella</name>
    <name type="common">Coccidian parasite</name>
    <dbReference type="NCBI Taxonomy" id="5802"/>
    <lineage>
        <taxon>Eukaryota</taxon>
        <taxon>Sar</taxon>
        <taxon>Alveolata</taxon>
        <taxon>Apicomplexa</taxon>
        <taxon>Conoidasida</taxon>
        <taxon>Coccidia</taxon>
        <taxon>Eucoccidiorida</taxon>
        <taxon>Eimeriorina</taxon>
        <taxon>Eimeriidae</taxon>
        <taxon>Eimeria</taxon>
    </lineage>
</organism>
<dbReference type="PANTHER" id="PTHR11953:SF2">
    <property type="entry name" value="EXOSOME COMPLEX COMPONENT MTR3"/>
    <property type="match status" value="1"/>
</dbReference>
<keyword evidence="6" id="KW-0271">Exosome</keyword>
<dbReference type="AlphaFoldDB" id="H9B9Q1"/>
<keyword evidence="7" id="KW-0694">RNA-binding</keyword>
<evidence type="ECO:0000256" key="1">
    <source>
        <dbReference type="ARBA" id="ARBA00004123"/>
    </source>
</evidence>
<dbReference type="VEuPathDB" id="ToxoDB:ETH2_1016000"/>
<evidence type="ECO:0000313" key="11">
    <source>
        <dbReference type="EMBL" id="AET50711.1"/>
    </source>
</evidence>
<dbReference type="GO" id="GO:0071051">
    <property type="term" value="P:poly(A)-dependent snoRNA 3'-end processing"/>
    <property type="evidence" value="ECO:0007669"/>
    <property type="project" value="TreeGrafter"/>
</dbReference>
<dbReference type="SUPFAM" id="SSF54211">
    <property type="entry name" value="Ribosomal protein S5 domain 2-like"/>
    <property type="match status" value="1"/>
</dbReference>
<evidence type="ECO:0000256" key="7">
    <source>
        <dbReference type="ARBA" id="ARBA00022884"/>
    </source>
</evidence>
<evidence type="ECO:0000256" key="6">
    <source>
        <dbReference type="ARBA" id="ARBA00022835"/>
    </source>
</evidence>
<feature type="compositionally biased region" description="Low complexity" evidence="9">
    <location>
        <begin position="23"/>
        <end position="38"/>
    </location>
</feature>
<dbReference type="GO" id="GO:0016075">
    <property type="term" value="P:rRNA catabolic process"/>
    <property type="evidence" value="ECO:0007669"/>
    <property type="project" value="TreeGrafter"/>
</dbReference>
<dbReference type="GO" id="GO:0005730">
    <property type="term" value="C:nucleolus"/>
    <property type="evidence" value="ECO:0007669"/>
    <property type="project" value="TreeGrafter"/>
</dbReference>
<dbReference type="Pfam" id="PF01138">
    <property type="entry name" value="RNase_PH"/>
    <property type="match status" value="1"/>
</dbReference>
<evidence type="ECO:0000256" key="2">
    <source>
        <dbReference type="ARBA" id="ARBA00004496"/>
    </source>
</evidence>
<feature type="region of interest" description="Disordered" evidence="9">
    <location>
        <begin position="23"/>
        <end position="50"/>
    </location>
</feature>
<evidence type="ECO:0000256" key="8">
    <source>
        <dbReference type="ARBA" id="ARBA00023242"/>
    </source>
</evidence>
<feature type="region of interest" description="Disordered" evidence="9">
    <location>
        <begin position="280"/>
        <end position="299"/>
    </location>
</feature>
<comment type="subcellular location">
    <subcellularLocation>
        <location evidence="2">Cytoplasm</location>
    </subcellularLocation>
    <subcellularLocation>
        <location evidence="1">Nucleus</location>
    </subcellularLocation>
</comment>
<evidence type="ECO:0000256" key="9">
    <source>
        <dbReference type="SAM" id="MobiDB-lite"/>
    </source>
</evidence>
<proteinExistence type="evidence at transcript level"/>
<evidence type="ECO:0000259" key="10">
    <source>
        <dbReference type="Pfam" id="PF01138"/>
    </source>
</evidence>
<feature type="domain" description="Exoribonuclease phosphorolytic" evidence="10">
    <location>
        <begin position="52"/>
        <end position="177"/>
    </location>
</feature>
<sequence length="299" mass="31593">MLGWGLEAVGPPGPAAFTGTLSLLPPRSSSSSSSSSSPFVNGRRRDGRLPEEVRPMHLQTLSLGSASGSAFVSVGNTKVYCAIFGPRSAGRSDLQDRGFIKVDYRGSPFFQRSSADGGETQEQLLLLLHQALDSCVLLERYPKSVLEVSFMFLEEDGGALAAALTCAGLALADAGVECHDIITGASAFAFTYKDSSGTPHQAVCLDLDASEYAVYRHFADFTAIHVGFCPALNSICCLHCRGPLIAGPSGEQLFSLCEAACGEIGREVRTCLKRAFAAKAPGGPPDFCSPKRPANEEPH</sequence>
<dbReference type="InterPro" id="IPR027408">
    <property type="entry name" value="PNPase/RNase_PH_dom_sf"/>
</dbReference>
<keyword evidence="8" id="KW-0539">Nucleus</keyword>
<name>H9B9Q1_EIMTE</name>
<dbReference type="VEuPathDB" id="ToxoDB:ETH_00004420"/>
<keyword evidence="4" id="KW-0963">Cytoplasm</keyword>
<dbReference type="InterPro" id="IPR020568">
    <property type="entry name" value="Ribosomal_Su5_D2-typ_SF"/>
</dbReference>
<protein>
    <recommendedName>
        <fullName evidence="10">Exoribonuclease phosphorolytic domain-containing protein</fullName>
    </recommendedName>
</protein>
<dbReference type="GO" id="GO:0003723">
    <property type="term" value="F:RNA binding"/>
    <property type="evidence" value="ECO:0007669"/>
    <property type="project" value="UniProtKB-KW"/>
</dbReference>
<dbReference type="Gene3D" id="3.30.230.70">
    <property type="entry name" value="GHMP Kinase, N-terminal domain"/>
    <property type="match status" value="1"/>
</dbReference>
<dbReference type="GO" id="GO:0071028">
    <property type="term" value="P:nuclear mRNA surveillance"/>
    <property type="evidence" value="ECO:0007669"/>
    <property type="project" value="TreeGrafter"/>
</dbReference>
<dbReference type="GO" id="GO:0034475">
    <property type="term" value="P:U4 snRNA 3'-end processing"/>
    <property type="evidence" value="ECO:0007669"/>
    <property type="project" value="TreeGrafter"/>
</dbReference>
<evidence type="ECO:0000256" key="3">
    <source>
        <dbReference type="ARBA" id="ARBA00006678"/>
    </source>
</evidence>
<dbReference type="PANTHER" id="PTHR11953">
    <property type="entry name" value="EXOSOME COMPLEX COMPONENT"/>
    <property type="match status" value="1"/>
</dbReference>
<dbReference type="GO" id="GO:0000177">
    <property type="term" value="C:cytoplasmic exosome (RNase complex)"/>
    <property type="evidence" value="ECO:0007669"/>
    <property type="project" value="TreeGrafter"/>
</dbReference>
<comment type="similarity">
    <text evidence="3">Belongs to the RNase PH family.</text>
</comment>
<evidence type="ECO:0000256" key="4">
    <source>
        <dbReference type="ARBA" id="ARBA00022490"/>
    </source>
</evidence>
<dbReference type="EMBL" id="JN987488">
    <property type="protein sequence ID" value="AET50711.1"/>
    <property type="molecule type" value="mRNA"/>
</dbReference>
<reference evidence="11" key="1">
    <citation type="journal article" date="2012" name="BMC Genomics">
        <title>Characterisation of full-length cDNA sequences provides insights into the Eimeria tenella transcriptome.</title>
        <authorList>
            <person name="Amiruddin N."/>
            <person name="Lee X.W."/>
            <person name="Blake D.P."/>
            <person name="Suzuki Y."/>
            <person name="Tay Y.L."/>
            <person name="Lim L.S."/>
            <person name="Tomley F.M."/>
            <person name="Watanabe J."/>
            <person name="Sugimoto C."/>
            <person name="Wan K.L."/>
        </authorList>
    </citation>
    <scope>NUCLEOTIDE SEQUENCE</scope>
    <source>
        <strain evidence="11">Houghton</strain>
    </source>
</reference>
<dbReference type="InterPro" id="IPR050080">
    <property type="entry name" value="RNase_PH"/>
</dbReference>